<evidence type="ECO:0008006" key="3">
    <source>
        <dbReference type="Google" id="ProtNLM"/>
    </source>
</evidence>
<reference evidence="2" key="1">
    <citation type="journal article" date="2019" name="Int. J. Syst. Evol. Microbiol.">
        <title>The Global Catalogue of Microorganisms (GCM) 10K type strain sequencing project: providing services to taxonomists for standard genome sequencing and annotation.</title>
        <authorList>
            <consortium name="The Broad Institute Genomics Platform"/>
            <consortium name="The Broad Institute Genome Sequencing Center for Infectious Disease"/>
            <person name="Wu L."/>
            <person name="Ma J."/>
        </authorList>
    </citation>
    <scope>NUCLEOTIDE SEQUENCE [LARGE SCALE GENOMIC DNA]</scope>
    <source>
        <strain evidence="2">CECT 7698</strain>
    </source>
</reference>
<dbReference type="RefSeq" id="WP_386776544.1">
    <property type="nucleotide sequence ID" value="NZ_JBHRUG010000044.1"/>
</dbReference>
<proteinExistence type="predicted"/>
<name>A0ABV7LTK2_9GAMM</name>
<organism evidence="1 2">
    <name type="scientific">Litchfieldella rifensis</name>
    <dbReference type="NCBI Taxonomy" id="762643"/>
    <lineage>
        <taxon>Bacteria</taxon>
        <taxon>Pseudomonadati</taxon>
        <taxon>Pseudomonadota</taxon>
        <taxon>Gammaproteobacteria</taxon>
        <taxon>Oceanospirillales</taxon>
        <taxon>Halomonadaceae</taxon>
        <taxon>Litchfieldella</taxon>
    </lineage>
</organism>
<comment type="caution">
    <text evidence="1">The sequence shown here is derived from an EMBL/GenBank/DDBJ whole genome shotgun (WGS) entry which is preliminary data.</text>
</comment>
<dbReference type="EMBL" id="JBHRUG010000044">
    <property type="protein sequence ID" value="MFC3285768.1"/>
    <property type="molecule type" value="Genomic_DNA"/>
</dbReference>
<sequence>MKILFLVPSKLDGPSARYVIDLSLELIKSNLDVLISSESESCVIHRNKNKCVNNIKLPNIENFSYFNSYISSIIKEKIHVVISIGSRVKIDLISLHLKKSGVFYIKQFEDDEETIFVNCNPKENSGRYQELIKESVKENISNVDLEGLHKSNYRIIDPYLKGLTLSALDGYAKIWGGLKYDEEGYIKNKRWFQLPPVCSESQIYNLEKIICCNEEDDNVHYFLAGSIYSVEDAEIFLKAWMRFKANENKAVLNISKSRTSKKVLDVIDKKYQGRLNIKLLDLKDDNDYQLILAKATYVVSIGGGQFDEKRLPSRLVKAMFLKKIIITPSAGFGNSLSDEINSIICYKNTTLDWCDALERSFLKKSDNSIKQEAYKFAQKHFNIKKVSKELVKYIAFSVNKENLATDSRFRDAKRLKSIRNDVENNLMADHFSILKNLRPQPIKRIKFRLIFSGDCLFVQTLDRADYSYQVECSAESLIRKNQKSSFLDSGFIYLHNHGECNVFGYKIKHNLSKEDFFILVNLVKGKFSYLAPSQRSRLFDKLKLTYRLYLVAHQLIQNLKISNIIFHADMQSTEAILSSLINELEKDVSTISLQHALFYDTNDENDLNIVNSRVSPSAYSFFWDDHVSSIVCKHNPRKVAVNTHPIPSFLFKNMDFNQKKSEFLAILDGPNHHAYNLQLLDICDKLVDNKKISCYDIKVHPYHSQDFVNEINQKFKGKVINQFGSSYENVVFISSSLGYDFNRVGSKTFQYVSSDLLEKKDIYHHPKIFQFKDFDTFLKGKSLLSTEKNNTIVGKSGVLEYQKSFIEALDFVRKKNKLDLC</sequence>
<evidence type="ECO:0000313" key="2">
    <source>
        <dbReference type="Proteomes" id="UP001595579"/>
    </source>
</evidence>
<evidence type="ECO:0000313" key="1">
    <source>
        <dbReference type="EMBL" id="MFC3285768.1"/>
    </source>
</evidence>
<dbReference type="Gene3D" id="3.40.50.2000">
    <property type="entry name" value="Glycogen Phosphorylase B"/>
    <property type="match status" value="1"/>
</dbReference>
<protein>
    <recommendedName>
        <fullName evidence="3">Glycosyltransferase</fullName>
    </recommendedName>
</protein>
<dbReference type="Proteomes" id="UP001595579">
    <property type="component" value="Unassembled WGS sequence"/>
</dbReference>
<keyword evidence="2" id="KW-1185">Reference proteome</keyword>
<accession>A0ABV7LTK2</accession>
<gene>
    <name evidence="1" type="ORF">ACFOEV_19400</name>
</gene>